<dbReference type="Proteomes" id="UP000094043">
    <property type="component" value="Chromosome 8"/>
</dbReference>
<accession>A0AAJ8JZ09</accession>
<dbReference type="RefSeq" id="XP_066071833.1">
    <property type="nucleotide sequence ID" value="XM_066215736.1"/>
</dbReference>
<dbReference type="GeneID" id="91090593"/>
<evidence type="ECO:0000313" key="2">
    <source>
        <dbReference type="EMBL" id="WVN91133.1"/>
    </source>
</evidence>
<reference evidence="2" key="3">
    <citation type="submission" date="2024-01" db="EMBL/GenBank/DDBJ databases">
        <authorList>
            <person name="Coelho M.A."/>
            <person name="David-Palma M."/>
            <person name="Shea T."/>
            <person name="Sun S."/>
            <person name="Cuomo C.A."/>
            <person name="Heitman J."/>
        </authorList>
    </citation>
    <scope>NUCLEOTIDE SEQUENCE</scope>
    <source>
        <strain evidence="2">CBS 7841</strain>
    </source>
</reference>
<proteinExistence type="predicted"/>
<feature type="region of interest" description="Disordered" evidence="1">
    <location>
        <begin position="14"/>
        <end position="34"/>
    </location>
</feature>
<dbReference type="AlphaFoldDB" id="A0AAJ8JZ09"/>
<organism evidence="2 3">
    <name type="scientific">Cryptococcus depauperatus CBS 7841</name>
    <dbReference type="NCBI Taxonomy" id="1295531"/>
    <lineage>
        <taxon>Eukaryota</taxon>
        <taxon>Fungi</taxon>
        <taxon>Dikarya</taxon>
        <taxon>Basidiomycota</taxon>
        <taxon>Agaricomycotina</taxon>
        <taxon>Tremellomycetes</taxon>
        <taxon>Tremellales</taxon>
        <taxon>Cryptococcaceae</taxon>
        <taxon>Cryptococcus</taxon>
    </lineage>
</organism>
<reference evidence="2" key="1">
    <citation type="submission" date="2016-06" db="EMBL/GenBank/DDBJ databases">
        <authorList>
            <person name="Cuomo C."/>
            <person name="Litvintseva A."/>
            <person name="Heitman J."/>
            <person name="Chen Y."/>
            <person name="Sun S."/>
            <person name="Springer D."/>
            <person name="Dromer F."/>
            <person name="Young S."/>
            <person name="Zeng Q."/>
            <person name="Chapman S."/>
            <person name="Gujja S."/>
            <person name="Saif S."/>
            <person name="Birren B."/>
        </authorList>
    </citation>
    <scope>NUCLEOTIDE SEQUENCE</scope>
    <source>
        <strain evidence="2">CBS 7841</strain>
    </source>
</reference>
<sequence length="522" mass="56845">MTGPSQTYFCQIPTAHQDMPSQMKSPLTPQPSSDADMEDIFHPNGLAPRFVAPPTPSTSTVAHLSSPRCSIAFASSSSPMCKRFSPYASKHSDTYVALTLEAGTTFIFGRHHVRKTSKDVATTIASAVPHSLSYLVANHGNNVETIILPRSAHHASRVHALVELILPASQTRAKVMRILAIGQNGMRVKLQGTRLQLKKKGIRLVPGQKIDVEVEDGCAVNLDFYGAKAVIFMDGKTRNAASLTSSPVPEQPITAGSMPPSSPPMLPTLPIDDGNEDDLPIADFSANPQKIENEHEQKDEEPIEKLFKAHSRESSPLSLVSNCSAPSSPVLSVSNPSRAYSPDLCSPILASSSIYIDDIQVKSELIEQESCPKLQKEQPKSSLSPPTSDHIKPCPIDVDRAAVMATTVVFSGSSKLSLPNLVKHMLDAYPHLKDHGDEAQWAKWANEELETNPMFGKVERHGKDSSGHPLLPHYFYDPSSDLDSQRAKDLGGLVRPLRTAARGGQAIDWRPQQRFKGGERRS</sequence>
<dbReference type="EMBL" id="CP143791">
    <property type="protein sequence ID" value="WVN91133.1"/>
    <property type="molecule type" value="Genomic_DNA"/>
</dbReference>
<dbReference type="KEGG" id="cdep:91090593"/>
<evidence type="ECO:0000256" key="1">
    <source>
        <dbReference type="SAM" id="MobiDB-lite"/>
    </source>
</evidence>
<protein>
    <recommendedName>
        <fullName evidence="4">FHA domain-containing protein</fullName>
    </recommendedName>
</protein>
<gene>
    <name evidence="2" type="ORF">L203_106385</name>
</gene>
<evidence type="ECO:0000313" key="3">
    <source>
        <dbReference type="Proteomes" id="UP000094043"/>
    </source>
</evidence>
<feature type="region of interest" description="Disordered" evidence="1">
    <location>
        <begin position="370"/>
        <end position="392"/>
    </location>
</feature>
<feature type="compositionally biased region" description="Polar residues" evidence="1">
    <location>
        <begin position="19"/>
        <end position="33"/>
    </location>
</feature>
<feature type="region of interest" description="Disordered" evidence="1">
    <location>
        <begin position="240"/>
        <end position="283"/>
    </location>
</feature>
<reference evidence="2" key="2">
    <citation type="journal article" date="2022" name="Elife">
        <title>Obligate sexual reproduction of a homothallic fungus closely related to the Cryptococcus pathogenic species complex.</title>
        <authorList>
            <person name="Passer A.R."/>
            <person name="Clancey S.A."/>
            <person name="Shea T."/>
            <person name="David-Palma M."/>
            <person name="Averette A.F."/>
            <person name="Boekhout T."/>
            <person name="Porcel B.M."/>
            <person name="Nowrousian M."/>
            <person name="Cuomo C.A."/>
            <person name="Sun S."/>
            <person name="Heitman J."/>
            <person name="Coelho M.A."/>
        </authorList>
    </citation>
    <scope>NUCLEOTIDE SEQUENCE</scope>
    <source>
        <strain evidence="2">CBS 7841</strain>
    </source>
</reference>
<evidence type="ECO:0008006" key="4">
    <source>
        <dbReference type="Google" id="ProtNLM"/>
    </source>
</evidence>
<name>A0AAJ8JZ09_9TREE</name>
<keyword evidence="3" id="KW-1185">Reference proteome</keyword>